<comment type="caution">
    <text evidence="1">The sequence shown here is derived from an EMBL/GenBank/DDBJ whole genome shotgun (WGS) entry which is preliminary data.</text>
</comment>
<keyword evidence="2" id="KW-1185">Reference proteome</keyword>
<sequence length="84" mass="9488">MKAKHRRTLESIYATPTLGSIIFAEIEALIVALGGEIREGNGSRVAFELGGSRKYLHRPHPGKEAKKYQVEELRKWLIERGIKS</sequence>
<name>A0ABW8IEZ3_9GAMM</name>
<evidence type="ECO:0000313" key="2">
    <source>
        <dbReference type="Proteomes" id="UP001620409"/>
    </source>
</evidence>
<proteinExistence type="predicted"/>
<dbReference type="Pfam" id="PF07927">
    <property type="entry name" value="HicA_toxin"/>
    <property type="match status" value="1"/>
</dbReference>
<reference evidence="1 2" key="1">
    <citation type="submission" date="2020-10" db="EMBL/GenBank/DDBJ databases">
        <title>Phylogeny of dyella-like bacteria.</title>
        <authorList>
            <person name="Fu J."/>
        </authorList>
    </citation>
    <scope>NUCLEOTIDE SEQUENCE [LARGE SCALE GENOMIC DNA]</scope>
    <source>
        <strain evidence="1 2">DHG40</strain>
    </source>
</reference>
<accession>A0ABW8IEZ3</accession>
<protein>
    <submittedName>
        <fullName evidence="1">Type II toxin-antitoxin system HicA family toxin</fullName>
    </submittedName>
</protein>
<dbReference type="Proteomes" id="UP001620409">
    <property type="component" value="Unassembled WGS sequence"/>
</dbReference>
<dbReference type="EMBL" id="JADIKI010000021">
    <property type="protein sequence ID" value="MFK2853363.1"/>
    <property type="molecule type" value="Genomic_DNA"/>
</dbReference>
<dbReference type="RefSeq" id="WP_380016517.1">
    <property type="nucleotide sequence ID" value="NZ_JADIKI010000021.1"/>
</dbReference>
<organism evidence="1 2">
    <name type="scientific">Dyella humi</name>
    <dbReference type="NCBI Taxonomy" id="1770547"/>
    <lineage>
        <taxon>Bacteria</taxon>
        <taxon>Pseudomonadati</taxon>
        <taxon>Pseudomonadota</taxon>
        <taxon>Gammaproteobacteria</taxon>
        <taxon>Lysobacterales</taxon>
        <taxon>Rhodanobacteraceae</taxon>
        <taxon>Dyella</taxon>
    </lineage>
</organism>
<evidence type="ECO:0000313" key="1">
    <source>
        <dbReference type="EMBL" id="MFK2853363.1"/>
    </source>
</evidence>
<gene>
    <name evidence="1" type="ORF">ISP18_01980</name>
</gene>
<dbReference type="InterPro" id="IPR012933">
    <property type="entry name" value="HicA_mRNA_interferase"/>
</dbReference>